<reference evidence="14" key="1">
    <citation type="submission" date="2015-05" db="UniProtKB">
        <authorList>
            <consortium name="EnsemblMetazoa"/>
        </authorList>
    </citation>
    <scope>IDENTIFICATION</scope>
</reference>
<dbReference type="InterPro" id="IPR024571">
    <property type="entry name" value="ERAP1-like_C_dom"/>
</dbReference>
<evidence type="ECO:0000256" key="3">
    <source>
        <dbReference type="ARBA" id="ARBA00022622"/>
    </source>
</evidence>
<comment type="similarity">
    <text evidence="2 10">Belongs to the peptidase M1 family.</text>
</comment>
<dbReference type="Gene3D" id="2.60.40.1730">
    <property type="entry name" value="tricorn interacting facor f3 domain"/>
    <property type="match status" value="1"/>
</dbReference>
<dbReference type="PANTHER" id="PTHR11533:SF294">
    <property type="entry name" value="THYROTROPIN-RELEASING HORMONE-DEGRADING ECTOENZYME"/>
    <property type="match status" value="1"/>
</dbReference>
<evidence type="ECO:0000256" key="9">
    <source>
        <dbReference type="ARBA" id="ARBA00023288"/>
    </source>
</evidence>
<keyword evidence="10" id="KW-0812">Transmembrane</keyword>
<feature type="domain" description="Peptidase M1 membrane alanine aminopeptidase" evidence="11">
    <location>
        <begin position="318"/>
        <end position="518"/>
    </location>
</feature>
<organism evidence="14 15">
    <name type="scientific">Rhodnius prolixus</name>
    <name type="common">Triatomid bug</name>
    <dbReference type="NCBI Taxonomy" id="13249"/>
    <lineage>
        <taxon>Eukaryota</taxon>
        <taxon>Metazoa</taxon>
        <taxon>Ecdysozoa</taxon>
        <taxon>Arthropoda</taxon>
        <taxon>Hexapoda</taxon>
        <taxon>Insecta</taxon>
        <taxon>Pterygota</taxon>
        <taxon>Neoptera</taxon>
        <taxon>Paraneoptera</taxon>
        <taxon>Hemiptera</taxon>
        <taxon>Heteroptera</taxon>
        <taxon>Panheteroptera</taxon>
        <taxon>Cimicomorpha</taxon>
        <taxon>Reduviidae</taxon>
        <taxon>Triatominae</taxon>
        <taxon>Rhodnius</taxon>
    </lineage>
</organism>
<dbReference type="InterPro" id="IPR042097">
    <property type="entry name" value="Aminopeptidase_N-like_N_sf"/>
</dbReference>
<dbReference type="GO" id="GO:0005886">
    <property type="term" value="C:plasma membrane"/>
    <property type="evidence" value="ECO:0007669"/>
    <property type="project" value="UniProtKB-SubCell"/>
</dbReference>
<keyword evidence="6 10" id="KW-0378">Hydrolase</keyword>
<dbReference type="CDD" id="cd09601">
    <property type="entry name" value="M1_APN-Q_like"/>
    <property type="match status" value="1"/>
</dbReference>
<feature type="domain" description="Aminopeptidase N-like N-terminal" evidence="13">
    <location>
        <begin position="88"/>
        <end position="280"/>
    </location>
</feature>
<dbReference type="InParanoid" id="T1HBD9"/>
<dbReference type="GO" id="GO:0005615">
    <property type="term" value="C:extracellular space"/>
    <property type="evidence" value="ECO:0007669"/>
    <property type="project" value="TreeGrafter"/>
</dbReference>
<dbReference type="Gene3D" id="1.10.3480.20">
    <property type="match status" value="1"/>
</dbReference>
<keyword evidence="5 10" id="KW-0479">Metal-binding</keyword>
<proteinExistence type="inferred from homology"/>
<dbReference type="InterPro" id="IPR034016">
    <property type="entry name" value="M1_APN-typ"/>
</dbReference>
<dbReference type="InterPro" id="IPR045357">
    <property type="entry name" value="Aminopeptidase_N-like_N"/>
</dbReference>
<dbReference type="STRING" id="13249.T1HBD9"/>
<dbReference type="GO" id="GO:0098552">
    <property type="term" value="C:side of membrane"/>
    <property type="evidence" value="ECO:0007669"/>
    <property type="project" value="UniProtKB-KW"/>
</dbReference>
<keyword evidence="4 10" id="KW-0645">Protease</keyword>
<dbReference type="SUPFAM" id="SSF63737">
    <property type="entry name" value="Leukotriene A4 hydrolase N-terminal domain"/>
    <property type="match status" value="1"/>
</dbReference>
<feature type="transmembrane region" description="Helical" evidence="10">
    <location>
        <begin position="35"/>
        <end position="53"/>
    </location>
</feature>
<sequence>MAGDLSKWTPADIAPAEGDSVKFRRKGGWFVTKKVLIVAIVVVVVLLCAAVIVTKQLTENQYKPADVEQPSYDTQNLPLVRLSKDIIPKHYMLKLKPYLDVAPMGREPFTVSGEVNIQFVVTKPTSMFTIVYTGISVNYTKVYNNLNKSLKVKSDKFEKSLGLYTVEIEENFVPDLNYTVHLVFQNHIIDEAKGFYRTKYFDRDSPRPRWMGVAQMEPIHARMMFPCFDEPQFRTSFDISVHRLKNMSALANTKKKLTLDDQENIGWTWDTFESTPPIPTHKVSIVLGDLTVSKVFIDNTTLSLWTRSDLFNSSLNVVEVTTKLLKYYNSYFTSVEPIMKLDLVAVPHFTNDISGAWGLVMYSESLLFEQSDKNQELKYGLEMGKKLAEQWLGNIISVDWWTDLWIRDALTTYMSYLALLQVRSRQEVESSFIVDVLQQSLDYESYPASSDEILVTNDINQIWSFPYPSLKGASLFYMMASITPTNSLHDSINNYLEKGAGKAVISNKLWESLSINADKEGVDTKTFGKKWLKRGYPVVDCRSNPQFGEIVIDQKPFYLQQAPSDYSVWDIPIKYIRAQSQLIKELPKRVWLKSGDPALRIVSQLNDSWILINLPPQGYYRVNYDMDNWRSLEDDLLNQTVALQDNVVAMLLDDSFQLAKAGQLSYFVPFNFTLKAATRSTLLPLQTIETHLKFLHPFFSKRTNHEALFKNLVWKLFLPHLQFSNASEDVGFADNSHPRNLSQAIPIKWLCQFDHPICVSLANSTFRNGIINGNHSWYQSNFKVLDAIIKGATDNLIEEIHLHDVSLESFRIALLNDHFMQENNVPLKSLELAVNKLIVRTAWGVSKLPQVKEVLEYLNV</sequence>
<dbReference type="Pfam" id="PF11838">
    <property type="entry name" value="ERAP1_C"/>
    <property type="match status" value="1"/>
</dbReference>
<dbReference type="InterPro" id="IPR001930">
    <property type="entry name" value="Peptidase_M1"/>
</dbReference>
<evidence type="ECO:0000259" key="13">
    <source>
        <dbReference type="Pfam" id="PF17900"/>
    </source>
</evidence>
<keyword evidence="3" id="KW-0336">GPI-anchor</keyword>
<dbReference type="AlphaFoldDB" id="T1HBD9"/>
<dbReference type="GO" id="GO:0006508">
    <property type="term" value="P:proteolysis"/>
    <property type="evidence" value="ECO:0007669"/>
    <property type="project" value="UniProtKB-KW"/>
</dbReference>
<comment type="subcellular location">
    <subcellularLocation>
        <location evidence="1">Cell membrane</location>
        <topology evidence="1">Lipid-anchor</topology>
        <topology evidence="1">GPI-anchor</topology>
    </subcellularLocation>
</comment>
<keyword evidence="10" id="KW-0472">Membrane</keyword>
<dbReference type="GO" id="GO:0042277">
    <property type="term" value="F:peptide binding"/>
    <property type="evidence" value="ECO:0007669"/>
    <property type="project" value="TreeGrafter"/>
</dbReference>
<evidence type="ECO:0000256" key="2">
    <source>
        <dbReference type="ARBA" id="ARBA00010136"/>
    </source>
</evidence>
<accession>T1HBD9</accession>
<dbReference type="Proteomes" id="UP000015103">
    <property type="component" value="Unassembled WGS sequence"/>
</dbReference>
<keyword evidence="10" id="KW-1133">Transmembrane helix</keyword>
<feature type="domain" description="ERAP1-like C-terminal" evidence="12">
    <location>
        <begin position="609"/>
        <end position="774"/>
    </location>
</feature>
<dbReference type="EC" id="3.4.11.-" evidence="10"/>
<dbReference type="PRINTS" id="PR00756">
    <property type="entry name" value="ALADIPTASE"/>
</dbReference>
<dbReference type="eggNOG" id="KOG1046">
    <property type="taxonomic scope" value="Eukaryota"/>
</dbReference>
<keyword evidence="8 10" id="KW-0482">Metalloprotease</keyword>
<evidence type="ECO:0000256" key="4">
    <source>
        <dbReference type="ARBA" id="ARBA00022670"/>
    </source>
</evidence>
<dbReference type="Pfam" id="PF01433">
    <property type="entry name" value="Peptidase_M1"/>
    <property type="match status" value="1"/>
</dbReference>
<dbReference type="Gene3D" id="2.60.40.1910">
    <property type="match status" value="1"/>
</dbReference>
<evidence type="ECO:0000259" key="11">
    <source>
        <dbReference type="Pfam" id="PF01433"/>
    </source>
</evidence>
<protein>
    <recommendedName>
        <fullName evidence="10">Aminopeptidase</fullName>
        <ecNumber evidence="10">3.4.11.-</ecNumber>
    </recommendedName>
</protein>
<keyword evidence="10" id="KW-0031">Aminopeptidase</keyword>
<evidence type="ECO:0000313" key="14">
    <source>
        <dbReference type="EnsemblMetazoa" id="RPRC001349-PA"/>
    </source>
</evidence>
<dbReference type="PANTHER" id="PTHR11533">
    <property type="entry name" value="PROTEASE M1 ZINC METALLOPROTEASE"/>
    <property type="match status" value="1"/>
</dbReference>
<dbReference type="GO" id="GO:0043171">
    <property type="term" value="P:peptide catabolic process"/>
    <property type="evidence" value="ECO:0007669"/>
    <property type="project" value="TreeGrafter"/>
</dbReference>
<evidence type="ECO:0000256" key="5">
    <source>
        <dbReference type="ARBA" id="ARBA00022723"/>
    </source>
</evidence>
<evidence type="ECO:0000256" key="6">
    <source>
        <dbReference type="ARBA" id="ARBA00022801"/>
    </source>
</evidence>
<dbReference type="InterPro" id="IPR050344">
    <property type="entry name" value="Peptidase_M1_aminopeptidases"/>
</dbReference>
<dbReference type="InterPro" id="IPR014782">
    <property type="entry name" value="Peptidase_M1_dom"/>
</dbReference>
<keyword evidence="15" id="KW-1185">Reference proteome</keyword>
<dbReference type="GO" id="GO:0008270">
    <property type="term" value="F:zinc ion binding"/>
    <property type="evidence" value="ECO:0007669"/>
    <property type="project" value="UniProtKB-UniRule"/>
</dbReference>
<dbReference type="EnsemblMetazoa" id="RPRC001349-RA">
    <property type="protein sequence ID" value="RPRC001349-PA"/>
    <property type="gene ID" value="RPRC001349"/>
</dbReference>
<keyword evidence="3" id="KW-0325">Glycoprotein</keyword>
<dbReference type="Gene3D" id="1.10.390.10">
    <property type="entry name" value="Neutral Protease Domain 2"/>
    <property type="match status" value="1"/>
</dbReference>
<comment type="cofactor">
    <cofactor evidence="10">
        <name>Zn(2+)</name>
        <dbReference type="ChEBI" id="CHEBI:29105"/>
    </cofactor>
    <text evidence="10">Binds 1 zinc ion per subunit.</text>
</comment>
<evidence type="ECO:0000313" key="15">
    <source>
        <dbReference type="Proteomes" id="UP000015103"/>
    </source>
</evidence>
<dbReference type="HOGENOM" id="CLU_332696_0_0_1"/>
<keyword evidence="9" id="KW-0449">Lipoprotein</keyword>
<dbReference type="EMBL" id="ACPB03008077">
    <property type="status" value="NOT_ANNOTATED_CDS"/>
    <property type="molecule type" value="Genomic_DNA"/>
</dbReference>
<evidence type="ECO:0000256" key="10">
    <source>
        <dbReference type="RuleBase" id="RU364040"/>
    </source>
</evidence>
<evidence type="ECO:0000256" key="7">
    <source>
        <dbReference type="ARBA" id="ARBA00022833"/>
    </source>
</evidence>
<dbReference type="Pfam" id="PF17900">
    <property type="entry name" value="Peptidase_M1_N"/>
    <property type="match status" value="1"/>
</dbReference>
<evidence type="ECO:0000256" key="1">
    <source>
        <dbReference type="ARBA" id="ARBA00004609"/>
    </source>
</evidence>
<dbReference type="GO" id="GO:0070006">
    <property type="term" value="F:metalloaminopeptidase activity"/>
    <property type="evidence" value="ECO:0007669"/>
    <property type="project" value="TreeGrafter"/>
</dbReference>
<dbReference type="GO" id="GO:0005737">
    <property type="term" value="C:cytoplasm"/>
    <property type="evidence" value="ECO:0007669"/>
    <property type="project" value="TreeGrafter"/>
</dbReference>
<keyword evidence="7 10" id="KW-0862">Zinc</keyword>
<dbReference type="SUPFAM" id="SSF55486">
    <property type="entry name" value="Metalloproteases ('zincins'), catalytic domain"/>
    <property type="match status" value="1"/>
</dbReference>
<name>T1HBD9_RHOPR</name>
<dbReference type="VEuPathDB" id="VectorBase:RPRC001349"/>
<evidence type="ECO:0000259" key="12">
    <source>
        <dbReference type="Pfam" id="PF11838"/>
    </source>
</evidence>
<evidence type="ECO:0000256" key="8">
    <source>
        <dbReference type="ARBA" id="ARBA00023049"/>
    </source>
</evidence>
<dbReference type="InterPro" id="IPR027268">
    <property type="entry name" value="Peptidase_M4/M1_CTD_sf"/>
</dbReference>